<evidence type="ECO:0000313" key="10">
    <source>
        <dbReference type="Proteomes" id="UP000782705"/>
    </source>
</evidence>
<keyword evidence="4" id="KW-0436">Ligase</keyword>
<dbReference type="Proteomes" id="UP000782705">
    <property type="component" value="Unassembled WGS sequence"/>
</dbReference>
<evidence type="ECO:0000256" key="7">
    <source>
        <dbReference type="ARBA" id="ARBA00048037"/>
    </source>
</evidence>
<evidence type="ECO:0000256" key="2">
    <source>
        <dbReference type="ARBA" id="ARBA00005124"/>
    </source>
</evidence>
<proteinExistence type="predicted"/>
<dbReference type="InterPro" id="IPR004143">
    <property type="entry name" value="BPL_LPL_catalytic"/>
</dbReference>
<name>A0ABQ6Z0Z1_9ENTE</name>
<comment type="pathway">
    <text evidence="1">Protein modification; protein lipoylation via exogenous pathway; protein N(6)-(lipoyl)lysine from lipoate: step 2/2.</text>
</comment>
<feature type="domain" description="BPL/LPL catalytic" evidence="8">
    <location>
        <begin position="25"/>
        <end position="216"/>
    </location>
</feature>
<dbReference type="SUPFAM" id="SSF55681">
    <property type="entry name" value="Class II aaRS and biotin synthetases"/>
    <property type="match status" value="1"/>
</dbReference>
<dbReference type="PROSITE" id="PS51733">
    <property type="entry name" value="BPL_LPL_CATALYTIC"/>
    <property type="match status" value="1"/>
</dbReference>
<organism evidence="9 10">
    <name type="scientific">Candidatus Enterococcus willemsii</name>
    <dbReference type="NCBI Taxonomy" id="1857215"/>
    <lineage>
        <taxon>Bacteria</taxon>
        <taxon>Bacillati</taxon>
        <taxon>Bacillota</taxon>
        <taxon>Bacilli</taxon>
        <taxon>Lactobacillales</taxon>
        <taxon>Enterococcaceae</taxon>
        <taxon>Enterococcus</taxon>
    </lineage>
</organism>
<dbReference type="PANTHER" id="PTHR12561:SF3">
    <property type="entry name" value="LIPOYLTRANSFERASE 1, MITOCHONDRIAL"/>
    <property type="match status" value="1"/>
</dbReference>
<evidence type="ECO:0000256" key="1">
    <source>
        <dbReference type="ARBA" id="ARBA00005085"/>
    </source>
</evidence>
<dbReference type="Pfam" id="PF10437">
    <property type="entry name" value="Lip_prot_lig_C"/>
    <property type="match status" value="1"/>
</dbReference>
<comment type="pathway">
    <text evidence="2">Protein modification; protein lipoylation via exogenous pathway; protein N(6)-(lipoyl)lysine from lipoate: step 1/2.</text>
</comment>
<dbReference type="InterPro" id="IPR019491">
    <property type="entry name" value="Lipoate_protein_ligase_C"/>
</dbReference>
<comment type="caution">
    <text evidence="9">The sequence shown here is derived from an EMBL/GenBank/DDBJ whole genome shotgun (WGS) entry which is preliminary data.</text>
</comment>
<dbReference type="EC" id="6.3.1.20" evidence="3"/>
<evidence type="ECO:0000256" key="6">
    <source>
        <dbReference type="ARBA" id="ARBA00022840"/>
    </source>
</evidence>
<dbReference type="NCBIfam" id="TIGR00545">
    <property type="entry name" value="lipoyltrans"/>
    <property type="match status" value="1"/>
</dbReference>
<evidence type="ECO:0000259" key="8">
    <source>
        <dbReference type="PROSITE" id="PS51733"/>
    </source>
</evidence>
<dbReference type="InterPro" id="IPR004562">
    <property type="entry name" value="LipoylTrfase_LipoateP_Ligase"/>
</dbReference>
<gene>
    <name evidence="9" type="ORF">BAU17_13530</name>
</gene>
<sequence length="334" mass="37433">MREGKEVRDARYNYAISSYLINESPVDEPIMRFYINQPAVIIGKNQNAFAEVDSNYLDAKDIQLVRRSSGGGAVYHDEGTLIYGFNGPADNGSYQDFSRFTQPIIQALKKLGVTKATFGGRNDLLIGEKKFSGTSMLVTDRKVIVGGTLLLDVDYDTLEKVLTPNKKKLVAKGVKSVKSRVTALRPHLAAEFRDISIEDFRQLLIQEVFQVQNISDIPSYSFSNEQWARIDEIVKEKFGNWEWNFGHSGKMNYQRDHRFPFGTMEFQLAVNKGVIENCMIYGDFFASGNVTEIEQALIGTTLSKEAIVAALESFDLANYFGPVSVDEIASVILS</sequence>
<keyword evidence="10" id="KW-1185">Reference proteome</keyword>
<evidence type="ECO:0000313" key="9">
    <source>
        <dbReference type="EMBL" id="KAF1304959.1"/>
    </source>
</evidence>
<dbReference type="InterPro" id="IPR045864">
    <property type="entry name" value="aa-tRNA-synth_II/BPL/LPL"/>
</dbReference>
<dbReference type="Pfam" id="PF21948">
    <property type="entry name" value="LplA-B_cat"/>
    <property type="match status" value="1"/>
</dbReference>
<evidence type="ECO:0000256" key="4">
    <source>
        <dbReference type="ARBA" id="ARBA00022598"/>
    </source>
</evidence>
<dbReference type="SUPFAM" id="SSF82649">
    <property type="entry name" value="SufE/NifU"/>
    <property type="match status" value="1"/>
</dbReference>
<reference evidence="9 10" key="1">
    <citation type="submission" date="2016-06" db="EMBL/GenBank/DDBJ databases">
        <title>Four novel species of enterococci isolated from chicken manure.</title>
        <authorList>
            <person name="Van Tyne D."/>
        </authorList>
    </citation>
    <scope>NUCLEOTIDE SEQUENCE [LARGE SCALE GENOMIC DNA]</scope>
    <source>
        <strain evidence="9 10">CU12B</strain>
    </source>
</reference>
<comment type="catalytic activity">
    <reaction evidence="7">
        <text>L-lysyl-[lipoyl-carrier protein] + (R)-lipoate + ATP = N(6)-[(R)-lipoyl]-L-lysyl-[lipoyl-carrier protein] + AMP + diphosphate + H(+)</text>
        <dbReference type="Rhea" id="RHEA:49288"/>
        <dbReference type="Rhea" id="RHEA-COMP:10500"/>
        <dbReference type="Rhea" id="RHEA-COMP:10502"/>
        <dbReference type="ChEBI" id="CHEBI:15378"/>
        <dbReference type="ChEBI" id="CHEBI:29969"/>
        <dbReference type="ChEBI" id="CHEBI:30616"/>
        <dbReference type="ChEBI" id="CHEBI:33019"/>
        <dbReference type="ChEBI" id="CHEBI:83088"/>
        <dbReference type="ChEBI" id="CHEBI:83099"/>
        <dbReference type="ChEBI" id="CHEBI:456215"/>
        <dbReference type="EC" id="6.3.1.20"/>
    </reaction>
</comment>
<keyword evidence="5" id="KW-0547">Nucleotide-binding</keyword>
<dbReference type="Gene3D" id="3.30.390.50">
    <property type="entry name" value="CO dehydrogenase flavoprotein, C-terminal domain"/>
    <property type="match status" value="1"/>
</dbReference>
<dbReference type="PANTHER" id="PTHR12561">
    <property type="entry name" value="LIPOATE-PROTEIN LIGASE"/>
    <property type="match status" value="1"/>
</dbReference>
<keyword evidence="6" id="KW-0067">ATP-binding</keyword>
<accession>A0ABQ6Z0Z1</accession>
<evidence type="ECO:0000256" key="5">
    <source>
        <dbReference type="ARBA" id="ARBA00022741"/>
    </source>
</evidence>
<dbReference type="EMBL" id="MAEL01000028">
    <property type="protein sequence ID" value="KAF1304959.1"/>
    <property type="molecule type" value="Genomic_DNA"/>
</dbReference>
<dbReference type="CDD" id="cd16443">
    <property type="entry name" value="LplA"/>
    <property type="match status" value="1"/>
</dbReference>
<dbReference type="Gene3D" id="3.30.930.10">
    <property type="entry name" value="Bira Bifunctional Protein, Domain 2"/>
    <property type="match status" value="1"/>
</dbReference>
<evidence type="ECO:0000256" key="3">
    <source>
        <dbReference type="ARBA" id="ARBA00012367"/>
    </source>
</evidence>
<protein>
    <recommendedName>
        <fullName evidence="3">lipoate--protein ligase</fullName>
        <ecNumber evidence="3">6.3.1.20</ecNumber>
    </recommendedName>
</protein>